<dbReference type="OrthoDB" id="843225at2759"/>
<dbReference type="Pfam" id="PF00582">
    <property type="entry name" value="Usp"/>
    <property type="match status" value="1"/>
</dbReference>
<dbReference type="GeneID" id="111109705"/>
<dbReference type="SUPFAM" id="SSF52402">
    <property type="entry name" value="Adenine nucleotide alpha hydrolases-like"/>
    <property type="match status" value="1"/>
</dbReference>
<name>A0A8B8BE20_CRAVI</name>
<dbReference type="KEGG" id="cvn:111109705"/>
<organism evidence="2 3">
    <name type="scientific">Crassostrea virginica</name>
    <name type="common">Eastern oyster</name>
    <dbReference type="NCBI Taxonomy" id="6565"/>
    <lineage>
        <taxon>Eukaryota</taxon>
        <taxon>Metazoa</taxon>
        <taxon>Spiralia</taxon>
        <taxon>Lophotrochozoa</taxon>
        <taxon>Mollusca</taxon>
        <taxon>Bivalvia</taxon>
        <taxon>Autobranchia</taxon>
        <taxon>Pteriomorphia</taxon>
        <taxon>Ostreida</taxon>
        <taxon>Ostreoidea</taxon>
        <taxon>Ostreidae</taxon>
        <taxon>Crassostrea</taxon>
    </lineage>
</organism>
<dbReference type="PANTHER" id="PTHR46989:SF3">
    <property type="entry name" value="USPA DOMAIN-CONTAINING PROTEIN"/>
    <property type="match status" value="1"/>
</dbReference>
<dbReference type="InterPro" id="IPR014729">
    <property type="entry name" value="Rossmann-like_a/b/a_fold"/>
</dbReference>
<accession>A0A8B8BE20</accession>
<dbReference type="CDD" id="cd23659">
    <property type="entry name" value="USP_At3g01520-like"/>
    <property type="match status" value="1"/>
</dbReference>
<dbReference type="PANTHER" id="PTHR46989">
    <property type="entry name" value="USP DOMAIN-CONTAINING PROTEIN"/>
    <property type="match status" value="1"/>
</dbReference>
<protein>
    <submittedName>
        <fullName evidence="3">Uncharacterized protein LOC111109705 isoform X1</fullName>
    </submittedName>
</protein>
<proteinExistence type="predicted"/>
<dbReference type="RefSeq" id="XP_022301635.1">
    <property type="nucleotide sequence ID" value="XM_022445927.1"/>
</dbReference>
<dbReference type="Gene3D" id="3.40.50.620">
    <property type="entry name" value="HUPs"/>
    <property type="match status" value="1"/>
</dbReference>
<feature type="domain" description="UspA" evidence="1">
    <location>
        <begin position="11"/>
        <end position="159"/>
    </location>
</feature>
<dbReference type="InterPro" id="IPR006016">
    <property type="entry name" value="UspA"/>
</dbReference>
<gene>
    <name evidence="3" type="primary">LOC111109705</name>
</gene>
<dbReference type="AlphaFoldDB" id="A0A8B8BE20"/>
<reference evidence="3" key="1">
    <citation type="submission" date="2025-08" db="UniProtKB">
        <authorList>
            <consortium name="RefSeq"/>
        </authorList>
    </citation>
    <scope>IDENTIFICATION</scope>
    <source>
        <tissue evidence="3">Whole sample</tissue>
    </source>
</reference>
<sequence length="162" mass="18147">MTESSEPRLPKNVVIAFDGSEHAKHAVKFYAEKLHMPGDHVFLVYSVEVSDVIQQGKVQSAPFSMDPEVFKELVQKEVKRIQEELIEFAKYLRSMKLEGTVKSTHAQKPGEGILSIAKEVNASLIITGSRGQSKLRRTFLGSVSDYVMHHAPVPVLVCRKEN</sequence>
<evidence type="ECO:0000313" key="2">
    <source>
        <dbReference type="Proteomes" id="UP000694844"/>
    </source>
</evidence>
<evidence type="ECO:0000259" key="1">
    <source>
        <dbReference type="Pfam" id="PF00582"/>
    </source>
</evidence>
<dbReference type="Proteomes" id="UP000694844">
    <property type="component" value="Chromosome 8"/>
</dbReference>
<evidence type="ECO:0000313" key="3">
    <source>
        <dbReference type="RefSeq" id="XP_022301635.1"/>
    </source>
</evidence>
<dbReference type="PRINTS" id="PR01438">
    <property type="entry name" value="UNVRSLSTRESS"/>
</dbReference>
<keyword evidence="2" id="KW-1185">Reference proteome</keyword>
<dbReference type="InterPro" id="IPR006015">
    <property type="entry name" value="Universal_stress_UspA"/>
</dbReference>